<dbReference type="AlphaFoldDB" id="A0A392UNN5"/>
<proteinExistence type="predicted"/>
<name>A0A392UNN5_9FABA</name>
<accession>A0A392UNN5</accession>
<evidence type="ECO:0000313" key="3">
    <source>
        <dbReference type="Proteomes" id="UP000265520"/>
    </source>
</evidence>
<protein>
    <submittedName>
        <fullName evidence="2">Uncharacterized protein</fullName>
    </submittedName>
</protein>
<comment type="caution">
    <text evidence="2">The sequence shown here is derived from an EMBL/GenBank/DDBJ whole genome shotgun (WGS) entry which is preliminary data.</text>
</comment>
<sequence length="31" mass="3350">GSLETYRDEDKEEIYPCGATTGSNIGDKDGK</sequence>
<reference evidence="2 3" key="1">
    <citation type="journal article" date="2018" name="Front. Plant Sci.">
        <title>Red Clover (Trifolium pratense) and Zigzag Clover (T. medium) - A Picture of Genomic Similarities and Differences.</title>
        <authorList>
            <person name="Dluhosova J."/>
            <person name="Istvanek J."/>
            <person name="Nedelnik J."/>
            <person name="Repkova J."/>
        </authorList>
    </citation>
    <scope>NUCLEOTIDE SEQUENCE [LARGE SCALE GENOMIC DNA]</scope>
    <source>
        <strain evidence="3">cv. 10/8</strain>
        <tissue evidence="2">Leaf</tissue>
    </source>
</reference>
<dbReference type="EMBL" id="LXQA010862100">
    <property type="protein sequence ID" value="MCI74498.1"/>
    <property type="molecule type" value="Genomic_DNA"/>
</dbReference>
<evidence type="ECO:0000256" key="1">
    <source>
        <dbReference type="SAM" id="MobiDB-lite"/>
    </source>
</evidence>
<dbReference type="Proteomes" id="UP000265520">
    <property type="component" value="Unassembled WGS sequence"/>
</dbReference>
<organism evidence="2 3">
    <name type="scientific">Trifolium medium</name>
    <dbReference type="NCBI Taxonomy" id="97028"/>
    <lineage>
        <taxon>Eukaryota</taxon>
        <taxon>Viridiplantae</taxon>
        <taxon>Streptophyta</taxon>
        <taxon>Embryophyta</taxon>
        <taxon>Tracheophyta</taxon>
        <taxon>Spermatophyta</taxon>
        <taxon>Magnoliopsida</taxon>
        <taxon>eudicotyledons</taxon>
        <taxon>Gunneridae</taxon>
        <taxon>Pentapetalae</taxon>
        <taxon>rosids</taxon>
        <taxon>fabids</taxon>
        <taxon>Fabales</taxon>
        <taxon>Fabaceae</taxon>
        <taxon>Papilionoideae</taxon>
        <taxon>50 kb inversion clade</taxon>
        <taxon>NPAAA clade</taxon>
        <taxon>Hologalegina</taxon>
        <taxon>IRL clade</taxon>
        <taxon>Trifolieae</taxon>
        <taxon>Trifolium</taxon>
    </lineage>
</organism>
<feature type="non-terminal residue" evidence="2">
    <location>
        <position position="1"/>
    </location>
</feature>
<evidence type="ECO:0000313" key="2">
    <source>
        <dbReference type="EMBL" id="MCI74498.1"/>
    </source>
</evidence>
<feature type="region of interest" description="Disordered" evidence="1">
    <location>
        <begin position="1"/>
        <end position="31"/>
    </location>
</feature>
<keyword evidence="3" id="KW-1185">Reference proteome</keyword>